<dbReference type="Pfam" id="PF01433">
    <property type="entry name" value="Peptidase_M1"/>
    <property type="match status" value="1"/>
</dbReference>
<dbReference type="InterPro" id="IPR049980">
    <property type="entry name" value="LTA4H_cat"/>
</dbReference>
<keyword evidence="6 13" id="KW-0479">Metal-binding</keyword>
<evidence type="ECO:0000256" key="2">
    <source>
        <dbReference type="ARBA" id="ARBA00004496"/>
    </source>
</evidence>
<dbReference type="GO" id="GO:0005829">
    <property type="term" value="C:cytosol"/>
    <property type="evidence" value="ECO:0007669"/>
    <property type="project" value="TreeGrafter"/>
</dbReference>
<dbReference type="Gene3D" id="1.10.390.10">
    <property type="entry name" value="Neutral Protease Domain 2"/>
    <property type="match status" value="1"/>
</dbReference>
<dbReference type="InterPro" id="IPR042097">
    <property type="entry name" value="Aminopeptidase_N-like_N_sf"/>
</dbReference>
<dbReference type="PRINTS" id="PR00756">
    <property type="entry name" value="ALADIPTASE"/>
</dbReference>
<evidence type="ECO:0000256" key="5">
    <source>
        <dbReference type="ARBA" id="ARBA00022670"/>
    </source>
</evidence>
<dbReference type="InterPro" id="IPR016024">
    <property type="entry name" value="ARM-type_fold"/>
</dbReference>
<dbReference type="InterPro" id="IPR045357">
    <property type="entry name" value="Aminopeptidase_N-like_N"/>
</dbReference>
<dbReference type="PANTHER" id="PTHR45726:SF3">
    <property type="entry name" value="LEUKOTRIENE A-4 HYDROLASE"/>
    <property type="match status" value="1"/>
</dbReference>
<evidence type="ECO:0000256" key="3">
    <source>
        <dbReference type="ARBA" id="ARBA00010136"/>
    </source>
</evidence>
<dbReference type="GO" id="GO:0008270">
    <property type="term" value="F:zinc ion binding"/>
    <property type="evidence" value="ECO:0007669"/>
    <property type="project" value="InterPro"/>
</dbReference>
<dbReference type="Gene3D" id="3.30.2010.30">
    <property type="match status" value="1"/>
</dbReference>
<dbReference type="EMBL" id="ML976001">
    <property type="protein sequence ID" value="KAF1946837.1"/>
    <property type="molecule type" value="Genomic_DNA"/>
</dbReference>
<dbReference type="GO" id="GO:0004301">
    <property type="term" value="F:epoxide hydrolase activity"/>
    <property type="evidence" value="ECO:0007669"/>
    <property type="project" value="TreeGrafter"/>
</dbReference>
<dbReference type="SUPFAM" id="SSF63737">
    <property type="entry name" value="Leukotriene A4 hydrolase N-terminal domain"/>
    <property type="match status" value="1"/>
</dbReference>
<dbReference type="FunFam" id="1.25.40.320:FF:000001">
    <property type="entry name" value="Leukotriene A(4) hydrolase"/>
    <property type="match status" value="1"/>
</dbReference>
<dbReference type="InterPro" id="IPR027268">
    <property type="entry name" value="Peptidase_M4/M1_CTD_sf"/>
</dbReference>
<evidence type="ECO:0000256" key="13">
    <source>
        <dbReference type="PIRSR" id="PIRSR634015-3"/>
    </source>
</evidence>
<dbReference type="OrthoDB" id="79562at2759"/>
<evidence type="ECO:0000259" key="14">
    <source>
        <dbReference type="SMART" id="SM01263"/>
    </source>
</evidence>
<evidence type="ECO:0000256" key="11">
    <source>
        <dbReference type="PIRSR" id="PIRSR634015-1"/>
    </source>
</evidence>
<dbReference type="Proteomes" id="UP000800038">
    <property type="component" value="Unassembled WGS sequence"/>
</dbReference>
<dbReference type="Pfam" id="PF09127">
    <property type="entry name" value="Leuk-A4-hydro_C"/>
    <property type="match status" value="1"/>
</dbReference>
<dbReference type="InterPro" id="IPR015211">
    <property type="entry name" value="Peptidase_M1_C"/>
</dbReference>
<dbReference type="InterPro" id="IPR034015">
    <property type="entry name" value="M1_LTA4H"/>
</dbReference>
<feature type="active site" description="Proton acceptor" evidence="11">
    <location>
        <position position="408"/>
    </location>
</feature>
<dbReference type="InterPro" id="IPR038502">
    <property type="entry name" value="M1_LTA-4_hydro/amino_C_sf"/>
</dbReference>
<evidence type="ECO:0000256" key="12">
    <source>
        <dbReference type="PIRSR" id="PIRSR634015-2"/>
    </source>
</evidence>
<keyword evidence="16" id="KW-1185">Reference proteome</keyword>
<dbReference type="CDD" id="cd09599">
    <property type="entry name" value="M1_LTA4H"/>
    <property type="match status" value="1"/>
</dbReference>
<evidence type="ECO:0000256" key="6">
    <source>
        <dbReference type="ARBA" id="ARBA00022723"/>
    </source>
</evidence>
<evidence type="ECO:0000256" key="1">
    <source>
        <dbReference type="ARBA" id="ARBA00004123"/>
    </source>
</evidence>
<feature type="domain" description="Peptidase M1 leukotriene A4 hydrolase/aminopeptidase C-terminal" evidence="14">
    <location>
        <begin position="576"/>
        <end position="725"/>
    </location>
</feature>
<keyword evidence="4" id="KW-0963">Cytoplasm</keyword>
<dbReference type="GO" id="GO:0008237">
    <property type="term" value="F:metallopeptidase activity"/>
    <property type="evidence" value="ECO:0007669"/>
    <property type="project" value="UniProtKB-KW"/>
</dbReference>
<accession>A0A6A5TD69</accession>
<dbReference type="GO" id="GO:0006508">
    <property type="term" value="P:proteolysis"/>
    <property type="evidence" value="ECO:0007669"/>
    <property type="project" value="UniProtKB-KW"/>
</dbReference>
<dbReference type="Pfam" id="PF17900">
    <property type="entry name" value="Peptidase_M1_N"/>
    <property type="match status" value="1"/>
</dbReference>
<dbReference type="SUPFAM" id="SSF48371">
    <property type="entry name" value="ARM repeat"/>
    <property type="match status" value="1"/>
</dbReference>
<dbReference type="FunFam" id="2.60.40.1730:FF:000004">
    <property type="entry name" value="Leukotriene A(4) hydrolase"/>
    <property type="match status" value="1"/>
</dbReference>
<keyword evidence="10" id="KW-0539">Nucleus</keyword>
<dbReference type="AlphaFoldDB" id="A0A6A5TD69"/>
<proteinExistence type="inferred from homology"/>
<dbReference type="InterPro" id="IPR001930">
    <property type="entry name" value="Peptidase_M1"/>
</dbReference>
<keyword evidence="9" id="KW-0482">Metalloprotease</keyword>
<name>A0A6A5TD69_9PLEO</name>
<feature type="binding site" evidence="12">
    <location>
        <begin position="241"/>
        <end position="243"/>
    </location>
    <ligand>
        <name>a peptide</name>
        <dbReference type="ChEBI" id="CHEBI:60466"/>
    </ligand>
</feature>
<dbReference type="Gene3D" id="1.25.40.320">
    <property type="entry name" value="Peptidase M1, leukotriene A4 hydrolase/aminopeptidase C-terminal domain"/>
    <property type="match status" value="1"/>
</dbReference>
<dbReference type="GO" id="GO:0004177">
    <property type="term" value="F:aminopeptidase activity"/>
    <property type="evidence" value="ECO:0007669"/>
    <property type="project" value="TreeGrafter"/>
</dbReference>
<evidence type="ECO:0000256" key="8">
    <source>
        <dbReference type="ARBA" id="ARBA00022833"/>
    </source>
</evidence>
<organism evidence="15 16">
    <name type="scientific">Clathrospora elynae</name>
    <dbReference type="NCBI Taxonomy" id="706981"/>
    <lineage>
        <taxon>Eukaryota</taxon>
        <taxon>Fungi</taxon>
        <taxon>Dikarya</taxon>
        <taxon>Ascomycota</taxon>
        <taxon>Pezizomycotina</taxon>
        <taxon>Dothideomycetes</taxon>
        <taxon>Pleosporomycetidae</taxon>
        <taxon>Pleosporales</taxon>
        <taxon>Diademaceae</taxon>
        <taxon>Clathrospora</taxon>
    </lineage>
</organism>
<feature type="binding site" evidence="13">
    <location>
        <position position="411"/>
    </location>
    <ligand>
        <name>Zn(2+)</name>
        <dbReference type="ChEBI" id="CHEBI:29105"/>
        <note>catalytic</note>
    </ligand>
</feature>
<feature type="binding site" evidence="13">
    <location>
        <position position="430"/>
    </location>
    <ligand>
        <name>Zn(2+)</name>
        <dbReference type="ChEBI" id="CHEBI:29105"/>
        <note>catalytic</note>
    </ligand>
</feature>
<dbReference type="Gene3D" id="2.60.40.1730">
    <property type="entry name" value="tricorn interacting facor f3 domain"/>
    <property type="match status" value="1"/>
</dbReference>
<evidence type="ECO:0000313" key="16">
    <source>
        <dbReference type="Proteomes" id="UP000800038"/>
    </source>
</evidence>
<protein>
    <submittedName>
        <fullName evidence="15">Leukotriene A-4 hydrolase</fullName>
    </submittedName>
</protein>
<dbReference type="PANTHER" id="PTHR45726">
    <property type="entry name" value="LEUKOTRIENE A-4 HYDROLASE"/>
    <property type="match status" value="1"/>
</dbReference>
<dbReference type="SMART" id="SM01263">
    <property type="entry name" value="Leuk-A4-hydro_C"/>
    <property type="match status" value="1"/>
</dbReference>
<comment type="similarity">
    <text evidence="3">Belongs to the peptidase M1 family.</text>
</comment>
<evidence type="ECO:0000256" key="4">
    <source>
        <dbReference type="ARBA" id="ARBA00022490"/>
    </source>
</evidence>
<keyword evidence="7 15" id="KW-0378">Hydrolase</keyword>
<evidence type="ECO:0000256" key="9">
    <source>
        <dbReference type="ARBA" id="ARBA00023049"/>
    </source>
</evidence>
<dbReference type="GO" id="GO:0005634">
    <property type="term" value="C:nucleus"/>
    <property type="evidence" value="ECO:0007669"/>
    <property type="project" value="UniProtKB-SubCell"/>
</dbReference>
<feature type="binding site" evidence="13">
    <location>
        <position position="407"/>
    </location>
    <ligand>
        <name>Zn(2+)</name>
        <dbReference type="ChEBI" id="CHEBI:29105"/>
        <note>catalytic</note>
    </ligand>
</feature>
<reference evidence="15" key="1">
    <citation type="journal article" date="2020" name="Stud. Mycol.">
        <title>101 Dothideomycetes genomes: a test case for predicting lifestyles and emergence of pathogens.</title>
        <authorList>
            <person name="Haridas S."/>
            <person name="Albert R."/>
            <person name="Binder M."/>
            <person name="Bloem J."/>
            <person name="Labutti K."/>
            <person name="Salamov A."/>
            <person name="Andreopoulos B."/>
            <person name="Baker S."/>
            <person name="Barry K."/>
            <person name="Bills G."/>
            <person name="Bluhm B."/>
            <person name="Cannon C."/>
            <person name="Castanera R."/>
            <person name="Culley D."/>
            <person name="Daum C."/>
            <person name="Ezra D."/>
            <person name="Gonzalez J."/>
            <person name="Henrissat B."/>
            <person name="Kuo A."/>
            <person name="Liang C."/>
            <person name="Lipzen A."/>
            <person name="Lutzoni F."/>
            <person name="Magnuson J."/>
            <person name="Mondo S."/>
            <person name="Nolan M."/>
            <person name="Ohm R."/>
            <person name="Pangilinan J."/>
            <person name="Park H.-J."/>
            <person name="Ramirez L."/>
            <person name="Alfaro M."/>
            <person name="Sun H."/>
            <person name="Tritt A."/>
            <person name="Yoshinaga Y."/>
            <person name="Zwiers L.-H."/>
            <person name="Turgeon B."/>
            <person name="Goodwin S."/>
            <person name="Spatafora J."/>
            <person name="Crous P."/>
            <person name="Grigoriev I."/>
        </authorList>
    </citation>
    <scope>NUCLEOTIDE SEQUENCE</scope>
    <source>
        <strain evidence="15">CBS 161.51</strain>
    </source>
</reference>
<dbReference type="InterPro" id="IPR014782">
    <property type="entry name" value="Peptidase_M1_dom"/>
</dbReference>
<keyword evidence="8 13" id="KW-0862">Zinc</keyword>
<feature type="active site" description="Proton donor" evidence="11">
    <location>
        <position position="495"/>
    </location>
</feature>
<evidence type="ECO:0000256" key="7">
    <source>
        <dbReference type="ARBA" id="ARBA00022801"/>
    </source>
</evidence>
<evidence type="ECO:0000313" key="15">
    <source>
        <dbReference type="EMBL" id="KAF1946837.1"/>
    </source>
</evidence>
<comment type="subcellular location">
    <subcellularLocation>
        <location evidence="2">Cytoplasm</location>
    </subcellularLocation>
    <subcellularLocation>
        <location evidence="1">Nucleus</location>
    </subcellularLocation>
</comment>
<dbReference type="FunFam" id="3.30.2010.30:FF:000001">
    <property type="entry name" value="Leukotriene A(4) hydrolase"/>
    <property type="match status" value="1"/>
</dbReference>
<dbReference type="SUPFAM" id="SSF55486">
    <property type="entry name" value="Metalloproteases ('zincins'), catalytic domain"/>
    <property type="match status" value="1"/>
</dbReference>
<feature type="binding site" evidence="12">
    <location>
        <begin position="378"/>
        <end position="383"/>
    </location>
    <ligand>
        <name>a peptide</name>
        <dbReference type="ChEBI" id="CHEBI:60466"/>
    </ligand>
</feature>
<gene>
    <name evidence="15" type="ORF">EJ02DRAFT_450192</name>
</gene>
<feature type="binding site" evidence="12">
    <location>
        <begin position="683"/>
        <end position="685"/>
    </location>
    <ligand>
        <name>a peptide</name>
        <dbReference type="ChEBI" id="CHEBI:60466"/>
    </ligand>
</feature>
<dbReference type="FunFam" id="1.10.390.10:FF:000009">
    <property type="entry name" value="Leukotriene A(4) hydrolase"/>
    <property type="match status" value="1"/>
</dbReference>
<comment type="cofactor">
    <cofactor evidence="13">
        <name>Zn(2+)</name>
        <dbReference type="ChEBI" id="CHEBI:29105"/>
    </cofactor>
    <text evidence="13">Binds 1 zinc ion per subunit.</text>
</comment>
<evidence type="ECO:0000256" key="10">
    <source>
        <dbReference type="ARBA" id="ARBA00023242"/>
    </source>
</evidence>
<keyword evidence="5" id="KW-0645">Protease</keyword>
<sequence>MAVRRCALGRSFAAPLRIRSAYVFTPLRRAHLHLHHDHTLSTAPSQLSNSASQQPQSSPLALETLAGPLFTATSRTTSSPAVAKFSTMHRAPAAMLTKPMTDPDIEIRTPRDPNTLSNYHNLVTRHTSVDFDVDFAKKRVFGSVVLRLESLTDEEVREVVLDSSFLDISVVEVDGKSAKFTVGDRIEPYGSPLTITLPDKVPKGKTIDVEIKVATTDKCTALQWMTPAQTSNKKHPYMFSQCQAIHARSVFPCQDTPDVKSTFSFALRSPLPVLASGLPTGASEYQPPKKDGEPGTLKYTFEQKVPMTVYLFAIASGDLACASIGPRSTVWSGPEELLACQRELDGEIEPFMKALESIVSPAYAWTQYNVLILPPSFPYGGMENPVWTYATPSIISGDKQNVDVIAHELSHSWSGNLVSAASWEHFWLNEGWTTYLERRIAGAIHGEAHRHFSAIIGWKALEGSMERYGADHPYTKLVLDLKGQDPDDAFSSIPYEKGFHALYQFELLLGKKKWDTFIPHYFNTFKFKSVDSYDFKSCLLDFFAQDSESAKKLEEFDWDKLFYATGYPEKPDFDQTMVKSCYELADHWKALVSSSPPSEAKDFTPQATDIESWVSNQSVVFLEKLEDFATSFSAEHIHSLGSVYGYATTQNIEVLSRYLSIGLRAKARETYEPSAQLLGRIGRMKFVRPMYRLLNEANRDLAVKTFEAHREFYHPICRGMVEKDLFGEGEGK</sequence>